<dbReference type="GO" id="GO:0006887">
    <property type="term" value="P:exocytosis"/>
    <property type="evidence" value="ECO:0007669"/>
    <property type="project" value="UniProtKB-KW"/>
</dbReference>
<dbReference type="GO" id="GO:0005546">
    <property type="term" value="F:phosphatidylinositol-4,5-bisphosphate binding"/>
    <property type="evidence" value="ECO:0007669"/>
    <property type="project" value="InterPro"/>
</dbReference>
<dbReference type="Gene3D" id="1.20.1280.170">
    <property type="entry name" value="Exocyst complex component Exo70"/>
    <property type="match status" value="1"/>
</dbReference>
<gene>
    <name evidence="7" type="ORF">FSB_LOCUS53545</name>
</gene>
<organism evidence="7">
    <name type="scientific">Fagus sylvatica</name>
    <name type="common">Beechnut</name>
    <dbReference type="NCBI Taxonomy" id="28930"/>
    <lineage>
        <taxon>Eukaryota</taxon>
        <taxon>Viridiplantae</taxon>
        <taxon>Streptophyta</taxon>
        <taxon>Embryophyta</taxon>
        <taxon>Tracheophyta</taxon>
        <taxon>Spermatophyta</taxon>
        <taxon>Magnoliopsida</taxon>
        <taxon>eudicotyledons</taxon>
        <taxon>Gunneridae</taxon>
        <taxon>Pentapetalae</taxon>
        <taxon>rosids</taxon>
        <taxon>fabids</taxon>
        <taxon>Fagales</taxon>
        <taxon>Fagaceae</taxon>
        <taxon>Fagus</taxon>
    </lineage>
</organism>
<dbReference type="GO" id="GO:0000145">
    <property type="term" value="C:exocyst"/>
    <property type="evidence" value="ECO:0007669"/>
    <property type="project" value="InterPro"/>
</dbReference>
<accession>A0A2N9INL0</accession>
<dbReference type="PANTHER" id="PTHR12542:SF49">
    <property type="entry name" value="EXOCYST SUBUNIT EXO70 FAMILY PROTEIN"/>
    <property type="match status" value="1"/>
</dbReference>
<evidence type="ECO:0000259" key="6">
    <source>
        <dbReference type="Pfam" id="PF03081"/>
    </source>
</evidence>
<dbReference type="Pfam" id="PF03081">
    <property type="entry name" value="Exo70_C"/>
    <property type="match status" value="1"/>
</dbReference>
<dbReference type="AlphaFoldDB" id="A0A2N9INL0"/>
<dbReference type="EMBL" id="OIVN01006126">
    <property type="protein sequence ID" value="SPD25663.1"/>
    <property type="molecule type" value="Genomic_DNA"/>
</dbReference>
<evidence type="ECO:0000256" key="3">
    <source>
        <dbReference type="RuleBase" id="RU365026"/>
    </source>
</evidence>
<dbReference type="InterPro" id="IPR004140">
    <property type="entry name" value="Exo70"/>
</dbReference>
<evidence type="ECO:0000256" key="2">
    <source>
        <dbReference type="ARBA" id="ARBA00022448"/>
    </source>
</evidence>
<reference evidence="7" key="1">
    <citation type="submission" date="2018-02" db="EMBL/GenBank/DDBJ databases">
        <authorList>
            <person name="Cohen D.B."/>
            <person name="Kent A.D."/>
        </authorList>
    </citation>
    <scope>NUCLEOTIDE SEQUENCE</scope>
</reference>
<dbReference type="InterPro" id="IPR046364">
    <property type="entry name" value="Exo70_C"/>
</dbReference>
<comment type="function">
    <text evidence="3">Component of the exocyst complex.</text>
</comment>
<feature type="domain" description="Exocyst complex subunit Exo70 C-terminal" evidence="6">
    <location>
        <begin position="271"/>
        <end position="633"/>
    </location>
</feature>
<dbReference type="Pfam" id="PF20669">
    <property type="entry name" value="Exo70_N"/>
    <property type="match status" value="1"/>
</dbReference>
<comment type="similarity">
    <text evidence="1 3">Belongs to the EXO70 family.</text>
</comment>
<dbReference type="PANTHER" id="PTHR12542">
    <property type="entry name" value="EXOCYST COMPLEX PROTEIN EXO70"/>
    <property type="match status" value="1"/>
</dbReference>
<keyword evidence="2 3" id="KW-0813">Transport</keyword>
<keyword evidence="3" id="KW-0268">Exocytosis</keyword>
<protein>
    <recommendedName>
        <fullName evidence="3">Exocyst subunit Exo70 family protein</fullName>
    </recommendedName>
</protein>
<dbReference type="SUPFAM" id="SSF74788">
    <property type="entry name" value="Cullin repeat-like"/>
    <property type="match status" value="1"/>
</dbReference>
<evidence type="ECO:0000256" key="4">
    <source>
        <dbReference type="SAM" id="Coils"/>
    </source>
</evidence>
<feature type="coiled-coil region" evidence="4">
    <location>
        <begin position="124"/>
        <end position="151"/>
    </location>
</feature>
<evidence type="ECO:0000256" key="5">
    <source>
        <dbReference type="SAM" id="MobiDB-lite"/>
    </source>
</evidence>
<proteinExistence type="inferred from homology"/>
<dbReference type="GO" id="GO:0015031">
    <property type="term" value="P:protein transport"/>
    <property type="evidence" value="ECO:0007669"/>
    <property type="project" value="UniProtKB-KW"/>
</dbReference>
<keyword evidence="3" id="KW-0653">Protein transport</keyword>
<evidence type="ECO:0000256" key="1">
    <source>
        <dbReference type="ARBA" id="ARBA00006756"/>
    </source>
</evidence>
<feature type="region of interest" description="Disordered" evidence="5">
    <location>
        <begin position="434"/>
        <end position="457"/>
    </location>
</feature>
<sequence>MGDCESTIPELEGEENLIAATRHIVKALGSKKNLTDSARKILAELGTQLSSMAVENETKGDGVSEIEDRLNAVEEKLLSWEEDQSMIWDSGPEEASEYLNAADEARKLTERLESLCLNKDDDEYKLLRRAHNCLQKAMERLEEEFRHLLVENRQPLEPEHVSFRSSEEDALDEGSIISFGDESVEDSLQRDSVSRASEEYILDLVHPDVIPDLRCIANLMFNSNYDQECYQAYTSVRKDALDECLFILEMEKLSIEDVLRMEWNSLNSKIKRWVRTMKIFVRVYLASEKCLSNQIFGELGPACVVCFVEASKASMLQLLNFGEAMSIGPHQPEKLSRILDMYEVLADLLPDMDTLYSDEAGSPVRIEFHEVLRRLGDSVRATFLEFKNAIASNASTNPFAGGGTHHLTRYVMNYVKILTDYREILNLLLKDHDEDDPSSLSPDMSPSREEENKSGISPMARHFRSIASVLESNLDEKSKLYKDHALQHFFLMNNIHYMAQKVKGSELRHIFGDEWTRKCNWKFQQHAMNYERASWSSILSLLKDEGIQNPGSNSISKTLLKERLRSFYLAFEETYKTQTTWLIPDLQLREDLRISTSLKVIQAYRTFVGRHASHISDKHIKYSADDLENFLLDLFEGSPKSLQNCHRR</sequence>
<evidence type="ECO:0000313" key="7">
    <source>
        <dbReference type="EMBL" id="SPD25663.1"/>
    </source>
</evidence>
<name>A0A2N9INL0_FAGSY</name>
<dbReference type="InterPro" id="IPR016159">
    <property type="entry name" value="Cullin_repeat-like_dom_sf"/>
</dbReference>
<keyword evidence="4" id="KW-0175">Coiled coil</keyword>